<comment type="caution">
    <text evidence="2">The sequence shown here is derived from an EMBL/GenBank/DDBJ whole genome shotgun (WGS) entry which is preliminary data.</text>
</comment>
<sequence length="277" mass="30619">MPRKHWLILSTLLCLLPLGHVTWGDESTAENWTIRPNGLRLVAELPDEPGFPRPFNWSTGTTIVMQCSPAEGYILGQDMRQSSIESFVDNLGNDLRAPNAQSLARKTKIRNGGYSRDRKHALIEIFGGKVPDAKATSIHLRGSFALVVAGGKKTHTVKNVRLEVREAFAVGDHTVTITDIRQPSANRPAVLVSTEANQHIGNIRFLGADQQDLAARRVSWHLVTSAKLGNENDTDWRFAEKPPETVDLEVDEWLDVATVLVPIDVRVTVGLPPVTEE</sequence>
<dbReference type="RefSeq" id="WP_252851052.1">
    <property type="nucleotide sequence ID" value="NZ_JAMXLR010000015.1"/>
</dbReference>
<evidence type="ECO:0000256" key="1">
    <source>
        <dbReference type="SAM" id="SignalP"/>
    </source>
</evidence>
<dbReference type="EMBL" id="JAMXLR010000015">
    <property type="protein sequence ID" value="MCO6042952.1"/>
    <property type="molecule type" value="Genomic_DNA"/>
</dbReference>
<dbReference type="Proteomes" id="UP001155241">
    <property type="component" value="Unassembled WGS sequence"/>
</dbReference>
<evidence type="ECO:0000313" key="2">
    <source>
        <dbReference type="EMBL" id="MCO6042952.1"/>
    </source>
</evidence>
<accession>A0A9X2F7D4</accession>
<gene>
    <name evidence="2" type="ORF">NG895_03435</name>
</gene>
<organism evidence="2 3">
    <name type="scientific">Aeoliella straminimaris</name>
    <dbReference type="NCBI Taxonomy" id="2954799"/>
    <lineage>
        <taxon>Bacteria</taxon>
        <taxon>Pseudomonadati</taxon>
        <taxon>Planctomycetota</taxon>
        <taxon>Planctomycetia</taxon>
        <taxon>Pirellulales</taxon>
        <taxon>Lacipirellulaceae</taxon>
        <taxon>Aeoliella</taxon>
    </lineage>
</organism>
<name>A0A9X2F7D4_9BACT</name>
<evidence type="ECO:0000313" key="3">
    <source>
        <dbReference type="Proteomes" id="UP001155241"/>
    </source>
</evidence>
<proteinExistence type="predicted"/>
<dbReference type="AlphaFoldDB" id="A0A9X2F7D4"/>
<keyword evidence="1" id="KW-0732">Signal</keyword>
<feature type="signal peptide" evidence="1">
    <location>
        <begin position="1"/>
        <end position="24"/>
    </location>
</feature>
<protein>
    <submittedName>
        <fullName evidence="2">Uncharacterized protein</fullName>
    </submittedName>
</protein>
<keyword evidence="3" id="KW-1185">Reference proteome</keyword>
<feature type="chain" id="PRO_5040961499" evidence="1">
    <location>
        <begin position="25"/>
        <end position="277"/>
    </location>
</feature>
<reference evidence="2" key="1">
    <citation type="submission" date="2022-06" db="EMBL/GenBank/DDBJ databases">
        <title>Aeoliella straminimaris, a novel planctomycete from sediments.</title>
        <authorList>
            <person name="Vitorino I.R."/>
            <person name="Lage O.M."/>
        </authorList>
    </citation>
    <scope>NUCLEOTIDE SEQUENCE</scope>
    <source>
        <strain evidence="2">ICT_H6.2</strain>
    </source>
</reference>